<organism evidence="1 2">
    <name type="scientific">Racocetra persica</name>
    <dbReference type="NCBI Taxonomy" id="160502"/>
    <lineage>
        <taxon>Eukaryota</taxon>
        <taxon>Fungi</taxon>
        <taxon>Fungi incertae sedis</taxon>
        <taxon>Mucoromycota</taxon>
        <taxon>Glomeromycotina</taxon>
        <taxon>Glomeromycetes</taxon>
        <taxon>Diversisporales</taxon>
        <taxon>Gigasporaceae</taxon>
        <taxon>Racocetra</taxon>
    </lineage>
</organism>
<evidence type="ECO:0000313" key="2">
    <source>
        <dbReference type="Proteomes" id="UP000789920"/>
    </source>
</evidence>
<proteinExistence type="predicted"/>
<sequence>MPSGHNNIGLPQYSGNRIMGCQNSVFYLDLSVSFDTQGNIPWTDLTTIAGSPVNTCWQVSALAGPNNTSIYAFGGVMVDKSTTFSVDTVIYEFDTKTQQWSTPEISGTLPKRRKEFQIVQDNSGKAYMFGGLSDNSTGSTKVKWFNDMDISDIISMSWSKVSTSKNKAPPLRADFTATMLNNSIIVYIGGRQANPASAKTKSYSNMDQIWTYDTKNASWMLVTAAGTVPGVRIGHSAVLALDGRIIVFGGYDQNLSPASPALAVLDTSTSPFRNYTWVTSTDTEIPLSSPTNSSITNPTLSTSPTSTTTPDYTTKTPSYSITPQKNGVISSRTGIILGTTIGAL</sequence>
<reference evidence="1" key="1">
    <citation type="submission" date="2021-06" db="EMBL/GenBank/DDBJ databases">
        <authorList>
            <person name="Kallberg Y."/>
            <person name="Tangrot J."/>
            <person name="Rosling A."/>
        </authorList>
    </citation>
    <scope>NUCLEOTIDE SEQUENCE</scope>
    <source>
        <strain evidence="1">MA461A</strain>
    </source>
</reference>
<evidence type="ECO:0000313" key="1">
    <source>
        <dbReference type="EMBL" id="CAG8529077.1"/>
    </source>
</evidence>
<dbReference type="EMBL" id="CAJVQC010003579">
    <property type="protein sequence ID" value="CAG8529077.1"/>
    <property type="molecule type" value="Genomic_DNA"/>
</dbReference>
<dbReference type="Proteomes" id="UP000789920">
    <property type="component" value="Unassembled WGS sequence"/>
</dbReference>
<protein>
    <submittedName>
        <fullName evidence="1">772_t:CDS:1</fullName>
    </submittedName>
</protein>
<comment type="caution">
    <text evidence="1">The sequence shown here is derived from an EMBL/GenBank/DDBJ whole genome shotgun (WGS) entry which is preliminary data.</text>
</comment>
<keyword evidence="2" id="KW-1185">Reference proteome</keyword>
<accession>A0ACA9LHR7</accession>
<gene>
    <name evidence="1" type="ORF">RPERSI_LOCUS3053</name>
</gene>
<name>A0ACA9LHR7_9GLOM</name>
<feature type="non-terminal residue" evidence="1">
    <location>
        <position position="344"/>
    </location>
</feature>